<dbReference type="RefSeq" id="WP_252893449.1">
    <property type="nucleotide sequence ID" value="NZ_UASJ01000017.1"/>
</dbReference>
<dbReference type="NCBIfam" id="TIGR00074">
    <property type="entry name" value="hypC_hupF"/>
    <property type="match status" value="1"/>
</dbReference>
<dbReference type="GO" id="GO:1902670">
    <property type="term" value="F:carbon dioxide binding"/>
    <property type="evidence" value="ECO:0007669"/>
    <property type="project" value="TreeGrafter"/>
</dbReference>
<dbReference type="PANTHER" id="PTHR35177">
    <property type="entry name" value="HYDROGENASE MATURATION FACTOR HYBG"/>
    <property type="match status" value="1"/>
</dbReference>
<evidence type="ECO:0000256" key="1">
    <source>
        <dbReference type="ARBA" id="ARBA00006018"/>
    </source>
</evidence>
<dbReference type="InterPro" id="IPR001109">
    <property type="entry name" value="Hydrogenase_HupF/HypC"/>
</dbReference>
<evidence type="ECO:0000313" key="3">
    <source>
        <dbReference type="Proteomes" id="UP000250245"/>
    </source>
</evidence>
<dbReference type="Gene3D" id="2.30.30.140">
    <property type="match status" value="1"/>
</dbReference>
<reference evidence="2 3" key="1">
    <citation type="submission" date="2018-06" db="EMBL/GenBank/DDBJ databases">
        <authorList>
            <consortium name="Pathogen Informatics"/>
            <person name="Doyle S."/>
        </authorList>
    </citation>
    <scope>NUCLEOTIDE SEQUENCE [LARGE SCALE GENOMIC DNA]</scope>
    <source>
        <strain evidence="2 3">NCTC11820</strain>
    </source>
</reference>
<dbReference type="GO" id="GO:0051604">
    <property type="term" value="P:protein maturation"/>
    <property type="evidence" value="ECO:0007669"/>
    <property type="project" value="TreeGrafter"/>
</dbReference>
<accession>A0A2X3BFI5</accession>
<dbReference type="SUPFAM" id="SSF159127">
    <property type="entry name" value="HupF/HypC-like"/>
    <property type="match status" value="1"/>
</dbReference>
<dbReference type="Proteomes" id="UP000250245">
    <property type="component" value="Unassembled WGS sequence"/>
</dbReference>
<evidence type="ECO:0000313" key="2">
    <source>
        <dbReference type="EMBL" id="SQC02362.1"/>
    </source>
</evidence>
<dbReference type="AlphaFoldDB" id="A0A2X3BFI5"/>
<dbReference type="GO" id="GO:0005506">
    <property type="term" value="F:iron ion binding"/>
    <property type="evidence" value="ECO:0007669"/>
    <property type="project" value="TreeGrafter"/>
</dbReference>
<protein>
    <submittedName>
        <fullName evidence="2">Hydrogenase isoenzymes formation protein hypC</fullName>
    </submittedName>
</protein>
<dbReference type="Pfam" id="PF01455">
    <property type="entry name" value="HupF_HypC"/>
    <property type="match status" value="1"/>
</dbReference>
<dbReference type="PRINTS" id="PR00445">
    <property type="entry name" value="HUPFHYPC"/>
</dbReference>
<comment type="similarity">
    <text evidence="1">Belongs to the HupF/HypC family.</text>
</comment>
<dbReference type="EMBL" id="UASJ01000017">
    <property type="protein sequence ID" value="SQC02362.1"/>
    <property type="molecule type" value="Genomic_DNA"/>
</dbReference>
<proteinExistence type="inferred from homology"/>
<name>A0A2X3BFI5_9ACTO</name>
<gene>
    <name evidence="2" type="primary">hypC_3</name>
    <name evidence="2" type="ORF">NCTC11820_02250</name>
</gene>
<dbReference type="PANTHER" id="PTHR35177:SF2">
    <property type="entry name" value="HYDROGENASE MATURATION FACTOR HYBG"/>
    <property type="match status" value="1"/>
</dbReference>
<sequence>MWAFDEAESGRAKVSLSGVERMISTDLLMDEDVKIGDWVLVHVGFAMSKIDAAEAAPPWIKLRNSVSSRANWNSLRPLQRIRAPLLALARKFVEESV</sequence>
<organism evidence="2 3">
    <name type="scientific">Mobiluncus curtisii</name>
    <dbReference type="NCBI Taxonomy" id="2051"/>
    <lineage>
        <taxon>Bacteria</taxon>
        <taxon>Bacillati</taxon>
        <taxon>Actinomycetota</taxon>
        <taxon>Actinomycetes</taxon>
        <taxon>Actinomycetales</taxon>
        <taxon>Actinomycetaceae</taxon>
        <taxon>Mobiluncus</taxon>
    </lineage>
</organism>